<dbReference type="GO" id="GO:0016831">
    <property type="term" value="F:carboxy-lyase activity"/>
    <property type="evidence" value="ECO:0007669"/>
    <property type="project" value="InterPro"/>
</dbReference>
<dbReference type="GO" id="GO:0016787">
    <property type="term" value="F:hydrolase activity"/>
    <property type="evidence" value="ECO:0007669"/>
    <property type="project" value="UniProtKB-KW"/>
</dbReference>
<keyword evidence="4" id="KW-1185">Reference proteome</keyword>
<dbReference type="SUPFAM" id="SSF51556">
    <property type="entry name" value="Metallo-dependent hydrolases"/>
    <property type="match status" value="1"/>
</dbReference>
<dbReference type="InterPro" id="IPR032465">
    <property type="entry name" value="ACMSD"/>
</dbReference>
<keyword evidence="1" id="KW-0456">Lyase</keyword>
<dbReference type="Gene3D" id="3.20.20.140">
    <property type="entry name" value="Metal-dependent hydrolases"/>
    <property type="match status" value="1"/>
</dbReference>
<comment type="caution">
    <text evidence="3">The sequence shown here is derived from an EMBL/GenBank/DDBJ whole genome shotgun (WGS) entry which is preliminary data.</text>
</comment>
<gene>
    <name evidence="3" type="ORF">EAH89_18725</name>
</gene>
<accession>A0A502FTH6</accession>
<dbReference type="InterPro" id="IPR006680">
    <property type="entry name" value="Amidohydro-rel"/>
</dbReference>
<feature type="domain" description="Amidohydrolase-related" evidence="2">
    <location>
        <begin position="6"/>
        <end position="159"/>
    </location>
</feature>
<dbReference type="Pfam" id="PF04909">
    <property type="entry name" value="Amidohydro_2"/>
    <property type="match status" value="1"/>
</dbReference>
<dbReference type="RefSeq" id="WP_161993675.1">
    <property type="nucleotide sequence ID" value="NZ_RCZP01000021.1"/>
</dbReference>
<dbReference type="Proteomes" id="UP000317078">
    <property type="component" value="Unassembled WGS sequence"/>
</dbReference>
<organism evidence="3 4">
    <name type="scientific">Muricoccus nepalensis</name>
    <dbReference type="NCBI Taxonomy" id="1854500"/>
    <lineage>
        <taxon>Bacteria</taxon>
        <taxon>Pseudomonadati</taxon>
        <taxon>Pseudomonadota</taxon>
        <taxon>Alphaproteobacteria</taxon>
        <taxon>Acetobacterales</taxon>
        <taxon>Roseomonadaceae</taxon>
        <taxon>Muricoccus</taxon>
    </lineage>
</organism>
<dbReference type="GO" id="GO:0019748">
    <property type="term" value="P:secondary metabolic process"/>
    <property type="evidence" value="ECO:0007669"/>
    <property type="project" value="TreeGrafter"/>
</dbReference>
<evidence type="ECO:0000313" key="4">
    <source>
        <dbReference type="Proteomes" id="UP000317078"/>
    </source>
</evidence>
<dbReference type="PANTHER" id="PTHR21240:SF28">
    <property type="entry name" value="ISO-OROTATE DECARBOXYLASE (EUROFUNG)"/>
    <property type="match status" value="1"/>
</dbReference>
<protein>
    <submittedName>
        <fullName evidence="3">Amidohydrolase</fullName>
    </submittedName>
</protein>
<proteinExistence type="predicted"/>
<name>A0A502FTH6_9PROT</name>
<dbReference type="GO" id="GO:0005737">
    <property type="term" value="C:cytoplasm"/>
    <property type="evidence" value="ECO:0007669"/>
    <property type="project" value="TreeGrafter"/>
</dbReference>
<evidence type="ECO:0000313" key="3">
    <source>
        <dbReference type="EMBL" id="TPG52416.1"/>
    </source>
</evidence>
<evidence type="ECO:0000256" key="1">
    <source>
        <dbReference type="ARBA" id="ARBA00023239"/>
    </source>
</evidence>
<keyword evidence="3" id="KW-0378">Hydrolase</keyword>
<evidence type="ECO:0000259" key="2">
    <source>
        <dbReference type="Pfam" id="PF04909"/>
    </source>
</evidence>
<dbReference type="AlphaFoldDB" id="A0A502FTH6"/>
<dbReference type="PANTHER" id="PTHR21240">
    <property type="entry name" value="2-AMINO-3-CARBOXYLMUCONATE-6-SEMIALDEHYDE DECARBOXYLASE"/>
    <property type="match status" value="1"/>
</dbReference>
<sequence length="159" mass="16900">MIDLYTHILPASFSAALAAVSPGRGDIAARLRGVRPLHDLDARFRAMDAVPGYSQVISLPNPPLEDILPAGAAADLARRANDALAELCARHPDRFPAFVATLSLLDPEGAVREAGRAITALGARGVQVFTNVAGKPLDRPEYQPLFAALAAHDLPVWLH</sequence>
<dbReference type="EMBL" id="RCZP01000021">
    <property type="protein sequence ID" value="TPG52416.1"/>
    <property type="molecule type" value="Genomic_DNA"/>
</dbReference>
<reference evidence="3 4" key="1">
    <citation type="journal article" date="2019" name="Environ. Microbiol.">
        <title>Species interactions and distinct microbial communities in high Arctic permafrost affected cryosols are associated with the CH4 and CO2 gas fluxes.</title>
        <authorList>
            <person name="Altshuler I."/>
            <person name="Hamel J."/>
            <person name="Turney S."/>
            <person name="Magnuson E."/>
            <person name="Levesque R."/>
            <person name="Greer C."/>
            <person name="Whyte L.G."/>
        </authorList>
    </citation>
    <scope>NUCLEOTIDE SEQUENCE [LARGE SCALE GENOMIC DNA]</scope>
    <source>
        <strain evidence="3 4">S9.3B</strain>
    </source>
</reference>
<feature type="non-terminal residue" evidence="3">
    <location>
        <position position="159"/>
    </location>
</feature>
<dbReference type="InterPro" id="IPR032466">
    <property type="entry name" value="Metal_Hydrolase"/>
</dbReference>